<accession>A0A0M3HIW7</accession>
<proteinExistence type="predicted"/>
<reference evidence="2" key="1">
    <citation type="submission" date="2017-02" db="UniProtKB">
        <authorList>
            <consortium name="WormBaseParasite"/>
        </authorList>
    </citation>
    <scope>IDENTIFICATION</scope>
</reference>
<name>A0A0M3HIW7_ASCLU</name>
<protein>
    <submittedName>
        <fullName evidence="2">Uncharacterized protein</fullName>
    </submittedName>
</protein>
<evidence type="ECO:0000313" key="2">
    <source>
        <dbReference type="WBParaSite" id="ALUE_0000146201-mRNA-1"/>
    </source>
</evidence>
<evidence type="ECO:0000313" key="1">
    <source>
        <dbReference type="Proteomes" id="UP000036681"/>
    </source>
</evidence>
<dbReference type="AlphaFoldDB" id="A0A0M3HIW7"/>
<dbReference type="Proteomes" id="UP000036681">
    <property type="component" value="Unplaced"/>
</dbReference>
<organism evidence="1 2">
    <name type="scientific">Ascaris lumbricoides</name>
    <name type="common">Giant roundworm</name>
    <dbReference type="NCBI Taxonomy" id="6252"/>
    <lineage>
        <taxon>Eukaryota</taxon>
        <taxon>Metazoa</taxon>
        <taxon>Ecdysozoa</taxon>
        <taxon>Nematoda</taxon>
        <taxon>Chromadorea</taxon>
        <taxon>Rhabditida</taxon>
        <taxon>Spirurina</taxon>
        <taxon>Ascaridomorpha</taxon>
        <taxon>Ascaridoidea</taxon>
        <taxon>Ascarididae</taxon>
        <taxon>Ascaris</taxon>
    </lineage>
</organism>
<sequence>MLLFAINSLKFHVTFQLFMTDNFNVKSYYMGMIPDSIMQRGDFREINDFLSVTSVLHGENERKKELQFRIGRGFRLSARTMKGRKLPPTYLASHAREG</sequence>
<keyword evidence="1" id="KW-1185">Reference proteome</keyword>
<dbReference type="WBParaSite" id="ALUE_0000146201-mRNA-1">
    <property type="protein sequence ID" value="ALUE_0000146201-mRNA-1"/>
    <property type="gene ID" value="ALUE_0000146201"/>
</dbReference>